<feature type="domain" description="ABC transporter" evidence="10">
    <location>
        <begin position="7"/>
        <end position="242"/>
    </location>
</feature>
<dbReference type="Gene3D" id="3.40.50.300">
    <property type="entry name" value="P-loop containing nucleotide triphosphate hydrolases"/>
    <property type="match status" value="2"/>
</dbReference>
<dbReference type="RefSeq" id="WP_133515295.1">
    <property type="nucleotide sequence ID" value="NZ_SNWX01000015.1"/>
</dbReference>
<evidence type="ECO:0000256" key="7">
    <source>
        <dbReference type="ARBA" id="ARBA00022840"/>
    </source>
</evidence>
<dbReference type="EMBL" id="SNWX01000015">
    <property type="protein sequence ID" value="TDO86096.1"/>
    <property type="molecule type" value="Genomic_DNA"/>
</dbReference>
<keyword evidence="6" id="KW-0547">Nucleotide-binding</keyword>
<dbReference type="PROSITE" id="PS50893">
    <property type="entry name" value="ABC_TRANSPORTER_2"/>
    <property type="match status" value="2"/>
</dbReference>
<keyword evidence="3" id="KW-1003">Cell membrane</keyword>
<name>A0A4R6LNN3_9FIRM</name>
<dbReference type="SUPFAM" id="SSF52540">
    <property type="entry name" value="P-loop containing nucleoside triphosphate hydrolases"/>
    <property type="match status" value="2"/>
</dbReference>
<accession>A0A4R6LNN3</accession>
<proteinExistence type="predicted"/>
<dbReference type="InterPro" id="IPR017871">
    <property type="entry name" value="ABC_transporter-like_CS"/>
</dbReference>
<dbReference type="GO" id="GO:0005524">
    <property type="term" value="F:ATP binding"/>
    <property type="evidence" value="ECO:0007669"/>
    <property type="project" value="UniProtKB-KW"/>
</dbReference>
<comment type="subcellular location">
    <subcellularLocation>
        <location evidence="1">Cell membrane</location>
        <topology evidence="1">Peripheral membrane protein</topology>
    </subcellularLocation>
</comment>
<feature type="domain" description="ABC transporter" evidence="10">
    <location>
        <begin position="254"/>
        <end position="496"/>
    </location>
</feature>
<keyword evidence="7 11" id="KW-0067">ATP-binding</keyword>
<dbReference type="Pfam" id="PF00005">
    <property type="entry name" value="ABC_tran"/>
    <property type="match status" value="2"/>
</dbReference>
<dbReference type="AlphaFoldDB" id="A0A4R6LNN3"/>
<evidence type="ECO:0000256" key="1">
    <source>
        <dbReference type="ARBA" id="ARBA00004202"/>
    </source>
</evidence>
<dbReference type="PANTHER" id="PTHR43790">
    <property type="entry name" value="CARBOHYDRATE TRANSPORT ATP-BINDING PROTEIN MG119-RELATED"/>
    <property type="match status" value="1"/>
</dbReference>
<evidence type="ECO:0000256" key="8">
    <source>
        <dbReference type="ARBA" id="ARBA00022967"/>
    </source>
</evidence>
<dbReference type="GO" id="GO:0005886">
    <property type="term" value="C:plasma membrane"/>
    <property type="evidence" value="ECO:0007669"/>
    <property type="project" value="UniProtKB-SubCell"/>
</dbReference>
<dbReference type="InterPro" id="IPR003593">
    <property type="entry name" value="AAA+_ATPase"/>
</dbReference>
<gene>
    <name evidence="11" type="ORF">DFR79_1159</name>
</gene>
<keyword evidence="2" id="KW-0813">Transport</keyword>
<dbReference type="CDD" id="cd03215">
    <property type="entry name" value="ABC_Carb_Monos_II"/>
    <property type="match status" value="1"/>
</dbReference>
<keyword evidence="9" id="KW-0472">Membrane</keyword>
<evidence type="ECO:0000313" key="11">
    <source>
        <dbReference type="EMBL" id="TDO86096.1"/>
    </source>
</evidence>
<dbReference type="OrthoDB" id="9771863at2"/>
<protein>
    <submittedName>
        <fullName evidence="11">Monosaccharide ABC transporter ATP-binding protein (CUT2 family)</fullName>
    </submittedName>
</protein>
<evidence type="ECO:0000256" key="5">
    <source>
        <dbReference type="ARBA" id="ARBA00022737"/>
    </source>
</evidence>
<evidence type="ECO:0000256" key="3">
    <source>
        <dbReference type="ARBA" id="ARBA00022475"/>
    </source>
</evidence>
<comment type="caution">
    <text evidence="11">The sequence shown here is derived from an EMBL/GenBank/DDBJ whole genome shotgun (WGS) entry which is preliminary data.</text>
</comment>
<dbReference type="GO" id="GO:0016887">
    <property type="term" value="F:ATP hydrolysis activity"/>
    <property type="evidence" value="ECO:0007669"/>
    <property type="project" value="InterPro"/>
</dbReference>
<reference evidence="11 12" key="1">
    <citation type="submission" date="2019-03" db="EMBL/GenBank/DDBJ databases">
        <title>Subsurface microbial communities from deep shales in Ohio and West Virginia, USA.</title>
        <authorList>
            <person name="Wrighton K."/>
        </authorList>
    </citation>
    <scope>NUCLEOTIDE SEQUENCE [LARGE SCALE GENOMIC DNA]</scope>
    <source>
        <strain evidence="11 12">MA284_T2</strain>
    </source>
</reference>
<dbReference type="InterPro" id="IPR027417">
    <property type="entry name" value="P-loop_NTPase"/>
</dbReference>
<dbReference type="InterPro" id="IPR050107">
    <property type="entry name" value="ABC_carbohydrate_import_ATPase"/>
</dbReference>
<dbReference type="PROSITE" id="PS00211">
    <property type="entry name" value="ABC_TRANSPORTER_1"/>
    <property type="match status" value="1"/>
</dbReference>
<evidence type="ECO:0000313" key="12">
    <source>
        <dbReference type="Proteomes" id="UP000295064"/>
    </source>
</evidence>
<dbReference type="FunFam" id="3.40.50.300:FF:000127">
    <property type="entry name" value="Ribose import ATP-binding protein RbsA"/>
    <property type="match status" value="1"/>
</dbReference>
<dbReference type="InterPro" id="IPR003439">
    <property type="entry name" value="ABC_transporter-like_ATP-bd"/>
</dbReference>
<sequence>MEDNIILQLKNITKKYPGVTALDNVSLDIKKGEVHALVGENGAGKSTLIKTCTGAISPNEGRIIVEGNEFSEMNPKLSEGNGISVIYQEFNLVGELSVAENIFLGNAIRNGIVIDREKMIEESQKIFDQLKIDINPKTLVKNLTVGYQQIVEIAKALSKNAKILIMDEPSAPLTKSELKHLFEMVDKLKKQGVTIIYISHRLDEVFRLGDRVTVIRDGEKIKTLNTDETNVDELINLMVGRELKETFPPRECNIQDDILLEANHLTGNGVYDCSFKVKKGEVLGFGGLIGAGRTELSELVFGYSKIESGEIIYKGEKISPKSPEEAIDYGIALVPEDRKQQGVLLDIDIKGNISMSILQRISSYSVVDKTREIDISSNYRKKMNIKTPNLEQKVKNLSGGNQQKVVIAKWLASNPDLIILDEPTRGIDVGAKFEIYKLINQLVAEGKTIILISSEMEELIGMSDRIMVLAEGEITGMLQKDEFSQEKILNYASKTERESD</sequence>
<evidence type="ECO:0000256" key="9">
    <source>
        <dbReference type="ARBA" id="ARBA00023136"/>
    </source>
</evidence>
<organism evidence="11 12">
    <name type="scientific">Halanaerobium saccharolyticum</name>
    <dbReference type="NCBI Taxonomy" id="43595"/>
    <lineage>
        <taxon>Bacteria</taxon>
        <taxon>Bacillati</taxon>
        <taxon>Bacillota</taxon>
        <taxon>Clostridia</taxon>
        <taxon>Halanaerobiales</taxon>
        <taxon>Halanaerobiaceae</taxon>
        <taxon>Halanaerobium</taxon>
    </lineage>
</organism>
<evidence type="ECO:0000256" key="2">
    <source>
        <dbReference type="ARBA" id="ARBA00022448"/>
    </source>
</evidence>
<dbReference type="SMART" id="SM00382">
    <property type="entry name" value="AAA"/>
    <property type="match status" value="2"/>
</dbReference>
<keyword evidence="4" id="KW-0762">Sugar transport</keyword>
<evidence type="ECO:0000259" key="10">
    <source>
        <dbReference type="PROSITE" id="PS50893"/>
    </source>
</evidence>
<keyword evidence="8" id="KW-1278">Translocase</keyword>
<evidence type="ECO:0000256" key="4">
    <source>
        <dbReference type="ARBA" id="ARBA00022597"/>
    </source>
</evidence>
<dbReference type="PANTHER" id="PTHR43790:SF3">
    <property type="entry name" value="D-ALLOSE IMPORT ATP-BINDING PROTEIN ALSA-RELATED"/>
    <property type="match status" value="1"/>
</dbReference>
<keyword evidence="5" id="KW-0677">Repeat</keyword>
<dbReference type="CDD" id="cd03216">
    <property type="entry name" value="ABC_Carb_Monos_I"/>
    <property type="match status" value="1"/>
</dbReference>
<dbReference type="Proteomes" id="UP000295064">
    <property type="component" value="Unassembled WGS sequence"/>
</dbReference>
<evidence type="ECO:0000256" key="6">
    <source>
        <dbReference type="ARBA" id="ARBA00022741"/>
    </source>
</evidence>